<comment type="caution">
    <text evidence="2">The sequence shown here is derived from an EMBL/GenBank/DDBJ whole genome shotgun (WGS) entry which is preliminary data.</text>
</comment>
<dbReference type="Proteomes" id="UP001596496">
    <property type="component" value="Unassembled WGS sequence"/>
</dbReference>
<evidence type="ECO:0000313" key="2">
    <source>
        <dbReference type="EMBL" id="MFC7381712.1"/>
    </source>
</evidence>
<dbReference type="EMBL" id="JBHTCG010000003">
    <property type="protein sequence ID" value="MFC7381712.1"/>
    <property type="molecule type" value="Genomic_DNA"/>
</dbReference>
<proteinExistence type="predicted"/>
<keyword evidence="3" id="KW-1185">Reference proteome</keyword>
<evidence type="ECO:0000256" key="1">
    <source>
        <dbReference type="SAM" id="MobiDB-lite"/>
    </source>
</evidence>
<dbReference type="RefSeq" id="WP_380824721.1">
    <property type="nucleotide sequence ID" value="NZ_JBHTCG010000003.1"/>
</dbReference>
<name>A0ABW2NZL6_9ACTN</name>
<feature type="region of interest" description="Disordered" evidence="1">
    <location>
        <begin position="27"/>
        <end position="52"/>
    </location>
</feature>
<accession>A0ABW2NZL6</accession>
<evidence type="ECO:0000313" key="3">
    <source>
        <dbReference type="Proteomes" id="UP001596496"/>
    </source>
</evidence>
<gene>
    <name evidence="2" type="ORF">ACFQSB_05800</name>
</gene>
<organism evidence="2 3">
    <name type="scientific">Sphaerisporangium rhizosphaerae</name>
    <dbReference type="NCBI Taxonomy" id="2269375"/>
    <lineage>
        <taxon>Bacteria</taxon>
        <taxon>Bacillati</taxon>
        <taxon>Actinomycetota</taxon>
        <taxon>Actinomycetes</taxon>
        <taxon>Streptosporangiales</taxon>
        <taxon>Streptosporangiaceae</taxon>
        <taxon>Sphaerisporangium</taxon>
    </lineage>
</organism>
<protein>
    <submittedName>
        <fullName evidence="2">Uncharacterized protein</fullName>
    </submittedName>
</protein>
<sequence length="52" mass="6070">MSYWQTRFELGTFSETHLRHGATAIFSARPGRSTRPLRRRLHEPTAEQGSFH</sequence>
<reference evidence="3" key="1">
    <citation type="journal article" date="2019" name="Int. J. Syst. Evol. Microbiol.">
        <title>The Global Catalogue of Microorganisms (GCM) 10K type strain sequencing project: providing services to taxonomists for standard genome sequencing and annotation.</title>
        <authorList>
            <consortium name="The Broad Institute Genomics Platform"/>
            <consortium name="The Broad Institute Genome Sequencing Center for Infectious Disease"/>
            <person name="Wu L."/>
            <person name="Ma J."/>
        </authorList>
    </citation>
    <scope>NUCLEOTIDE SEQUENCE [LARGE SCALE GENOMIC DNA]</scope>
    <source>
        <strain evidence="3">CECT 7649</strain>
    </source>
</reference>